<sequence length="42" mass="4875">MILQDTEKSRINSTNKVFTALKNANTFISNAKSVWDFLLEWV</sequence>
<dbReference type="HOGENOM" id="CLU_3252559_0_0_7"/>
<dbReference type="EMBL" id="CP002605">
    <property type="protein sequence ID" value="AEE71212.1"/>
    <property type="molecule type" value="Genomic_DNA"/>
</dbReference>
<dbReference type="KEGG" id="hpx:HMPREF0462_1608"/>
<dbReference type="Proteomes" id="UP000008459">
    <property type="component" value="Chromosome"/>
</dbReference>
<protein>
    <submittedName>
        <fullName evidence="1">Uncharacterized protein</fullName>
    </submittedName>
</protein>
<proteinExistence type="predicted"/>
<organism evidence="1 2">
    <name type="scientific">Helicobacter pylori 83</name>
    <dbReference type="NCBI Taxonomy" id="585538"/>
    <lineage>
        <taxon>Bacteria</taxon>
        <taxon>Pseudomonadati</taxon>
        <taxon>Campylobacterota</taxon>
        <taxon>Epsilonproteobacteria</taxon>
        <taxon>Campylobacterales</taxon>
        <taxon>Helicobacteraceae</taxon>
        <taxon>Helicobacter</taxon>
    </lineage>
</organism>
<name>F4D4R2_HELPX</name>
<reference evidence="1 2" key="1">
    <citation type="submission" date="2011-03" db="EMBL/GenBank/DDBJ databases">
        <authorList>
            <person name="Muzny D."/>
            <person name="Qin X."/>
            <person name="Deng J."/>
            <person name="Jiang H."/>
            <person name="Liu Y."/>
            <person name="Qu J."/>
            <person name="Song X.-Z."/>
            <person name="Zhang L."/>
            <person name="Thornton R."/>
            <person name="Coyle M."/>
            <person name="Francisco L."/>
            <person name="Jackson L."/>
            <person name="Javaid M."/>
            <person name="Korchina V."/>
            <person name="Kovar C."/>
            <person name="Mata R."/>
            <person name="Mathew T."/>
            <person name="Ngo R."/>
            <person name="Nguyen L."/>
            <person name="Nguyen N."/>
            <person name="Okwuonu G."/>
            <person name="Ongeri F."/>
            <person name="Pham C."/>
            <person name="Simmons D."/>
            <person name="Wilczek-Boney K."/>
            <person name="Hale W."/>
            <person name="Jakkamsetti A."/>
            <person name="Pham P."/>
            <person name="Ruth R."/>
            <person name="San Lucas F."/>
            <person name="Warren J."/>
            <person name="Zhang J."/>
            <person name="Zhao Z."/>
            <person name="Zhou C."/>
            <person name="Zhu D."/>
            <person name="Lee S."/>
            <person name="Bess C."/>
            <person name="Blankenburg K."/>
            <person name="Forbes L."/>
            <person name="Fu Q."/>
            <person name="Gubbala S."/>
            <person name="Hirani K."/>
            <person name="Jayaseelan J.C."/>
            <person name="Lara F."/>
            <person name="Munidasa M."/>
            <person name="Palculict T."/>
            <person name="Patil S."/>
            <person name="Pu L.-L."/>
            <person name="Saada N."/>
            <person name="Tang L."/>
            <person name="Weissenberger G."/>
            <person name="Zhu Y."/>
            <person name="Hemphill L."/>
            <person name="Shang Y."/>
            <person name="Youmans B."/>
            <person name="Ayvaz T."/>
            <person name="Ross M."/>
            <person name="Santibanez J."/>
            <person name="Aqrawi P."/>
            <person name="Gross S."/>
            <person name="Joshi V."/>
            <person name="Fowler G."/>
            <person name="Nazareth L."/>
            <person name="Reid J."/>
            <person name="Worley K."/>
            <person name="Petrosino J."/>
            <person name="Highlander S."/>
            <person name="Gibbs R."/>
            <person name="Gibbs R."/>
        </authorList>
    </citation>
    <scope>NUCLEOTIDE SEQUENCE [LARGE SCALE GENOMIC DNA]</scope>
    <source>
        <strain evidence="1 2">83</strain>
    </source>
</reference>
<dbReference type="AlphaFoldDB" id="F4D4R2"/>
<gene>
    <name evidence="1" type="ORF">HMPREF0462_1608</name>
</gene>
<evidence type="ECO:0000313" key="1">
    <source>
        <dbReference type="EMBL" id="AEE71212.1"/>
    </source>
</evidence>
<accession>F4D4R2</accession>
<evidence type="ECO:0000313" key="2">
    <source>
        <dbReference type="Proteomes" id="UP000008459"/>
    </source>
</evidence>